<dbReference type="EMBL" id="JACBKZ010000010">
    <property type="protein sequence ID" value="KAF5940029.1"/>
    <property type="molecule type" value="Genomic_DNA"/>
</dbReference>
<dbReference type="Pfam" id="PF14577">
    <property type="entry name" value="SEO_C"/>
    <property type="match status" value="1"/>
</dbReference>
<organism evidence="3 4">
    <name type="scientific">Camellia sinensis</name>
    <name type="common">Tea plant</name>
    <name type="synonym">Thea sinensis</name>
    <dbReference type="NCBI Taxonomy" id="4442"/>
    <lineage>
        <taxon>Eukaryota</taxon>
        <taxon>Viridiplantae</taxon>
        <taxon>Streptophyta</taxon>
        <taxon>Embryophyta</taxon>
        <taxon>Tracheophyta</taxon>
        <taxon>Spermatophyta</taxon>
        <taxon>Magnoliopsida</taxon>
        <taxon>eudicotyledons</taxon>
        <taxon>Gunneridae</taxon>
        <taxon>Pentapetalae</taxon>
        <taxon>asterids</taxon>
        <taxon>Ericales</taxon>
        <taxon>Theaceae</taxon>
        <taxon>Camellia</taxon>
    </lineage>
</organism>
<gene>
    <name evidence="3" type="ORF">HYC85_021196</name>
</gene>
<evidence type="ECO:0000313" key="3">
    <source>
        <dbReference type="EMBL" id="KAF5940029.1"/>
    </source>
</evidence>
<reference evidence="4" key="1">
    <citation type="journal article" date="2020" name="Nat. Commun.">
        <title>Genome assembly of wild tea tree DASZ reveals pedigree and selection history of tea varieties.</title>
        <authorList>
            <person name="Zhang W."/>
            <person name="Zhang Y."/>
            <person name="Qiu H."/>
            <person name="Guo Y."/>
            <person name="Wan H."/>
            <person name="Zhang X."/>
            <person name="Scossa F."/>
            <person name="Alseekh S."/>
            <person name="Zhang Q."/>
            <person name="Wang P."/>
            <person name="Xu L."/>
            <person name="Schmidt M.H."/>
            <person name="Jia X."/>
            <person name="Li D."/>
            <person name="Zhu A."/>
            <person name="Guo F."/>
            <person name="Chen W."/>
            <person name="Ni D."/>
            <person name="Usadel B."/>
            <person name="Fernie A.R."/>
            <person name="Wen W."/>
        </authorList>
    </citation>
    <scope>NUCLEOTIDE SEQUENCE [LARGE SCALE GENOMIC DNA]</scope>
    <source>
        <strain evidence="4">cv. G240</strain>
    </source>
</reference>
<feature type="domain" description="Sieve element occlusion C-terminal" evidence="2">
    <location>
        <begin position="9"/>
        <end position="107"/>
    </location>
</feature>
<reference evidence="3 4" key="2">
    <citation type="submission" date="2020-07" db="EMBL/GenBank/DDBJ databases">
        <title>Genome assembly of wild tea tree DASZ reveals pedigree and selection history of tea varieties.</title>
        <authorList>
            <person name="Zhang W."/>
        </authorList>
    </citation>
    <scope>NUCLEOTIDE SEQUENCE [LARGE SCALE GENOMIC DNA]</scope>
    <source>
        <strain evidence="4">cv. G240</strain>
        <tissue evidence="3">Leaf</tissue>
    </source>
</reference>
<protein>
    <recommendedName>
        <fullName evidence="2">Sieve element occlusion C-terminal domain-containing protein</fullName>
    </recommendedName>
</protein>
<sequence>MAFPFTSLKEKELWKETRWTMELLADSIDLSILDWIVDDKYICLYGGDDLEWIRRFTKTSQAVAATAHIQLEILYVGKRKARGTVQKISNTILLEKLSHVLSDPTLMASDEQGGNIGGETPAGSGRPIDLDVENQHKDETDSDSDD</sequence>
<name>A0A7J7GGY5_CAMSI</name>
<evidence type="ECO:0000259" key="2">
    <source>
        <dbReference type="Pfam" id="PF14577"/>
    </source>
</evidence>
<dbReference type="PANTHER" id="PTHR33232:SF20">
    <property type="entry name" value="PROTEIN SIEVE ELEMENT OCCLUSION B-LIKE"/>
    <property type="match status" value="1"/>
</dbReference>
<dbReference type="Proteomes" id="UP000593564">
    <property type="component" value="Unassembled WGS sequence"/>
</dbReference>
<proteinExistence type="predicted"/>
<dbReference type="GO" id="GO:0010088">
    <property type="term" value="P:phloem development"/>
    <property type="evidence" value="ECO:0007669"/>
    <property type="project" value="InterPro"/>
</dbReference>
<keyword evidence="4" id="KW-1185">Reference proteome</keyword>
<feature type="region of interest" description="Disordered" evidence="1">
    <location>
        <begin position="106"/>
        <end position="146"/>
    </location>
</feature>
<evidence type="ECO:0000313" key="4">
    <source>
        <dbReference type="Proteomes" id="UP000593564"/>
    </source>
</evidence>
<dbReference type="InterPro" id="IPR039299">
    <property type="entry name" value="SEOA"/>
</dbReference>
<dbReference type="InterPro" id="IPR027944">
    <property type="entry name" value="SEO_C"/>
</dbReference>
<dbReference type="AlphaFoldDB" id="A0A7J7GGY5"/>
<evidence type="ECO:0000256" key="1">
    <source>
        <dbReference type="SAM" id="MobiDB-lite"/>
    </source>
</evidence>
<accession>A0A7J7GGY5</accession>
<comment type="caution">
    <text evidence="3">The sequence shown here is derived from an EMBL/GenBank/DDBJ whole genome shotgun (WGS) entry which is preliminary data.</text>
</comment>
<dbReference type="PANTHER" id="PTHR33232">
    <property type="entry name" value="PROTEIN SIEVE ELEMENT OCCLUSION B-LIKE"/>
    <property type="match status" value="1"/>
</dbReference>